<protein>
    <submittedName>
        <fullName evidence="2">Glycoside hydrolase family 42</fullName>
    </submittedName>
</protein>
<accession>A0ABV1RDC4</accession>
<organism evidence="2 3">
    <name type="scientific">Catenovulum sediminis</name>
    <dbReference type="NCBI Taxonomy" id="1740262"/>
    <lineage>
        <taxon>Bacteria</taxon>
        <taxon>Pseudomonadati</taxon>
        <taxon>Pseudomonadota</taxon>
        <taxon>Gammaproteobacteria</taxon>
        <taxon>Alteromonadales</taxon>
        <taxon>Alteromonadaceae</taxon>
        <taxon>Catenovulum</taxon>
    </lineage>
</organism>
<feature type="signal peptide" evidence="1">
    <location>
        <begin position="1"/>
        <end position="20"/>
    </location>
</feature>
<comment type="caution">
    <text evidence="2">The sequence shown here is derived from an EMBL/GenBank/DDBJ whole genome shotgun (WGS) entry which is preliminary data.</text>
</comment>
<dbReference type="PROSITE" id="PS51257">
    <property type="entry name" value="PROKAR_LIPOPROTEIN"/>
    <property type="match status" value="1"/>
</dbReference>
<evidence type="ECO:0000313" key="3">
    <source>
        <dbReference type="Proteomes" id="UP001467690"/>
    </source>
</evidence>
<dbReference type="Gene3D" id="3.20.20.80">
    <property type="entry name" value="Glycosidases"/>
    <property type="match status" value="1"/>
</dbReference>
<dbReference type="InterPro" id="IPR029062">
    <property type="entry name" value="Class_I_gatase-like"/>
</dbReference>
<dbReference type="Proteomes" id="UP001467690">
    <property type="component" value="Unassembled WGS sequence"/>
</dbReference>
<name>A0ABV1RDC4_9ALTE</name>
<dbReference type="Gene3D" id="3.40.50.880">
    <property type="match status" value="1"/>
</dbReference>
<reference evidence="2 3" key="1">
    <citation type="submission" date="2024-06" db="EMBL/GenBank/DDBJ databases">
        <authorList>
            <person name="Chen R.Y."/>
        </authorList>
    </citation>
    <scope>NUCLEOTIDE SEQUENCE [LARGE SCALE GENOMIC DNA]</scope>
    <source>
        <strain evidence="2 3">D2</strain>
    </source>
</reference>
<evidence type="ECO:0000256" key="1">
    <source>
        <dbReference type="SAM" id="SignalP"/>
    </source>
</evidence>
<dbReference type="RefSeq" id="WP_350400584.1">
    <property type="nucleotide sequence ID" value="NZ_JBELOE010000067.1"/>
</dbReference>
<proteinExistence type="predicted"/>
<sequence length="833" mass="95797">MLKRISHAVLMGLLPFGMVACGDSVLNSQQTDAANTQNQPHIQMAADVNPLINEAEQKISVLTTKMELAKQQGIDVKREETVVWFAKEFLKYADWDEKNETAVEKAFSYYAPYKDKSKQLAKELPDFERRKVIEILDAGIDELSAVMNGEIKRRAVNPVDWQNIEVADNMLKSNGRPIFLYDYFSKTVGQPLTNKAIYNDHLGAIFHGGENLYPVDHDRAINSFLLKEDGTYDQALLKEVTDIDNSNVGFLIYWNMGIPEWIEKREPEVRKGRSLFTGYDIDNPLVRETWGKIAKDTGQLTRGKKVTQLGYILANEPHWFSESNHWSHQFKEMNDISSYTLNNFRAWLTEKYNGDIQALNNNWQSNFASFANVDIVIPIDKNTQGTPIWYDWNRYHMDRSISWFTHLQSELKKGNPEADTHIKIMPNMFTENSRSHGIDVEALTELTSMIGNDAKAAEKRFLHIKKEQEWEKHYAYLWEELSVSYDFMESVSPNKIHVNSESHFLSASWWRDLDTSVEYVENVYWLATLQGMDANMAWFWARDPDGSFEDRLEGDLNFFDPALAGSFAGSVNQQPHIANEFTQVMYDLNSFSEEIIALREQRRPIRLFYSETSAINKKFHMSQQFKLYEKLFFDGFPMGFATQKIIQKQDNNQWDNIVVYKTEFVTSAELSALQNYLDQGGTIIVDAPQSLSKNEYGKPHKKQLKATKGTLIQLDGNQSLAEIRQLALENANQGLPDIRLTENNGTEHKGIRWQVVKQDDNSYLVSILNLGKHTAKVSLGLKDSVKDTFKDRLSLSDDEQVKLLITDLFTENTQQNHFSVESKGVHLLRVVVQ</sequence>
<keyword evidence="1" id="KW-0732">Signal</keyword>
<keyword evidence="2" id="KW-0378">Hydrolase</keyword>
<feature type="chain" id="PRO_5045532052" evidence="1">
    <location>
        <begin position="21"/>
        <end position="833"/>
    </location>
</feature>
<dbReference type="EMBL" id="JBELOE010000067">
    <property type="protein sequence ID" value="MER2490781.1"/>
    <property type="molecule type" value="Genomic_DNA"/>
</dbReference>
<gene>
    <name evidence="2" type="ORF">ABS311_02650</name>
</gene>
<keyword evidence="3" id="KW-1185">Reference proteome</keyword>
<dbReference type="GO" id="GO:0016787">
    <property type="term" value="F:hydrolase activity"/>
    <property type="evidence" value="ECO:0007669"/>
    <property type="project" value="UniProtKB-KW"/>
</dbReference>
<evidence type="ECO:0000313" key="2">
    <source>
        <dbReference type="EMBL" id="MER2490781.1"/>
    </source>
</evidence>